<dbReference type="KEGG" id="pcm:AY601_1765"/>
<gene>
    <name evidence="2" type="ORF">AY601_1765</name>
</gene>
<feature type="transmembrane region" description="Helical" evidence="1">
    <location>
        <begin position="6"/>
        <end position="26"/>
    </location>
</feature>
<organism evidence="2 3">
    <name type="scientific">Pedobacter cryoconitis</name>
    <dbReference type="NCBI Taxonomy" id="188932"/>
    <lineage>
        <taxon>Bacteria</taxon>
        <taxon>Pseudomonadati</taxon>
        <taxon>Bacteroidota</taxon>
        <taxon>Sphingobacteriia</taxon>
        <taxon>Sphingobacteriales</taxon>
        <taxon>Sphingobacteriaceae</taxon>
        <taxon>Pedobacter</taxon>
    </lineage>
</organism>
<evidence type="ECO:0000313" key="2">
    <source>
        <dbReference type="EMBL" id="AMP98678.1"/>
    </source>
</evidence>
<dbReference type="PATRIC" id="fig|188932.3.peg.1835"/>
<dbReference type="OrthoDB" id="1367916at2"/>
<dbReference type="EMBL" id="CP014504">
    <property type="protein sequence ID" value="AMP98678.1"/>
    <property type="molecule type" value="Genomic_DNA"/>
</dbReference>
<keyword evidence="1" id="KW-0812">Transmembrane</keyword>
<sequence>MEEKLIELAITNGAFVIIVGVVLFLIKSLIKYVIDRDLSKEIEVVKKDLVQENIAYTHLLAQDLEAHKAKLDSIKQESQVQFSHLHLERAGVIRDLYAHLVELHSAMVDYTRTFHMIYSDAEKEEVARVERFNKAFDEFKNFYLPKKLYFSKESTSQLDEILEKYWSEAYDFDSNRRFLKLDRASGEGYKIHLDKINAISERVIKEFPSIISKIKDDFRKILGVKD</sequence>
<dbReference type="RefSeq" id="WP_068399343.1">
    <property type="nucleotide sequence ID" value="NZ_CP014504.1"/>
</dbReference>
<keyword evidence="3" id="KW-1185">Reference proteome</keyword>
<name>A0A127VCG6_9SPHI</name>
<evidence type="ECO:0000256" key="1">
    <source>
        <dbReference type="SAM" id="Phobius"/>
    </source>
</evidence>
<reference evidence="2 3" key="1">
    <citation type="submission" date="2016-03" db="EMBL/GenBank/DDBJ databases">
        <title>Complete genome sequence of Pedobacter cryoconitis PAMC 27485.</title>
        <authorList>
            <person name="Lee J."/>
            <person name="Kim O.-S."/>
        </authorList>
    </citation>
    <scope>NUCLEOTIDE SEQUENCE [LARGE SCALE GENOMIC DNA]</scope>
    <source>
        <strain evidence="2 3">PAMC 27485</strain>
    </source>
</reference>
<dbReference type="Proteomes" id="UP000071561">
    <property type="component" value="Chromosome"/>
</dbReference>
<keyword evidence="1" id="KW-0472">Membrane</keyword>
<protein>
    <submittedName>
        <fullName evidence="2">Uncharacterized protein</fullName>
    </submittedName>
</protein>
<dbReference type="AlphaFoldDB" id="A0A127VCG6"/>
<evidence type="ECO:0000313" key="3">
    <source>
        <dbReference type="Proteomes" id="UP000071561"/>
    </source>
</evidence>
<accession>A0A127VCG6</accession>
<keyword evidence="1" id="KW-1133">Transmembrane helix</keyword>
<proteinExistence type="predicted"/>